<sequence>MFCLEGDHGSIQLGVNRELSGMEGLRSDTSHGNALAGSFAYLMWRTIFVESFRAKTLW</sequence>
<protein>
    <submittedName>
        <fullName evidence="1">Uncharacterized protein</fullName>
    </submittedName>
</protein>
<reference evidence="1 2" key="1">
    <citation type="submission" date="2015-10" db="EMBL/GenBank/DDBJ databases">
        <authorList>
            <person name="Gilbert D.G."/>
        </authorList>
    </citation>
    <scope>NUCLEOTIDE SEQUENCE [LARGE SCALE GENOMIC DNA]</scope>
    <source>
        <strain evidence="1">COMA1</strain>
    </source>
</reference>
<name>A0A0S4LQ85_9BACT</name>
<evidence type="ECO:0000313" key="1">
    <source>
        <dbReference type="EMBL" id="CUS38134.1"/>
    </source>
</evidence>
<dbReference type="EMBL" id="CZQA01000010">
    <property type="protein sequence ID" value="CUS38134.1"/>
    <property type="molecule type" value="Genomic_DNA"/>
</dbReference>
<accession>A0A0S4LQ85</accession>
<dbReference type="AlphaFoldDB" id="A0A0S4LQ85"/>
<proteinExistence type="predicted"/>
<organism evidence="1 2">
    <name type="scientific">Candidatus Nitrospira nitrosa</name>
    <dbReference type="NCBI Taxonomy" id="1742972"/>
    <lineage>
        <taxon>Bacteria</taxon>
        <taxon>Pseudomonadati</taxon>
        <taxon>Nitrospirota</taxon>
        <taxon>Nitrospiria</taxon>
        <taxon>Nitrospirales</taxon>
        <taxon>Nitrospiraceae</taxon>
        <taxon>Nitrospira</taxon>
    </lineage>
</organism>
<gene>
    <name evidence="1" type="ORF">COMA1_40428</name>
</gene>
<dbReference type="Proteomes" id="UP000199032">
    <property type="component" value="Unassembled WGS sequence"/>
</dbReference>
<evidence type="ECO:0000313" key="2">
    <source>
        <dbReference type="Proteomes" id="UP000199032"/>
    </source>
</evidence>
<keyword evidence="2" id="KW-1185">Reference proteome</keyword>